<dbReference type="InterPro" id="IPR038222">
    <property type="entry name" value="DHHA2_dom_sf"/>
</dbReference>
<sequence length="381" mass="43326">MSETVLSFLRYLKCSYLKGFANTSPLKIVCGNQSADLDSVVSAISFAYFSYLKDPRNPILPVVNIPRNDLDLRRDIVSVLKRQSIPKNLLYFQEDIRDLKRQFGCKVESILVDHNDPQSDLKLIIDRVIGIIDHHEDLGLYKEEIAQSNGPRIITTTGSCSSLVLNYWYDLIGPESVAQMKDSFPLCLGAALIDTSNFKFKVEEADLKVLGIYKKYLPEVNFEEYYKQIREAKDDISGFSLKSVLKKDYKEFVFDKSSSPVRCGIASVVKPLSWLRQEYGIENIDHTCSELLKEQSQDIFLILTSFIKENTFLREIAFFAHPDTIHLCDEIISQVSPALKLKPIDEVQVSSENCLKAFDQLNVSASRKQIAPCIERAVRSL</sequence>
<dbReference type="Gene3D" id="3.10.310.20">
    <property type="entry name" value="DHHA2 domain"/>
    <property type="match status" value="1"/>
</dbReference>
<dbReference type="AlphaFoldDB" id="A0A1G4M685"/>
<dbReference type="OMA" id="TMTIFFN"/>
<dbReference type="PANTHER" id="PTHR12112">
    <property type="entry name" value="BNIP - RELATED"/>
    <property type="match status" value="1"/>
</dbReference>
<dbReference type="Gene3D" id="3.90.1640.10">
    <property type="entry name" value="inorganic pyrophosphatase (n-terminal core)"/>
    <property type="match status" value="1"/>
</dbReference>
<dbReference type="OrthoDB" id="374045at2759"/>
<feature type="domain" description="DHHA2" evidence="1">
    <location>
        <begin position="226"/>
        <end position="378"/>
    </location>
</feature>
<dbReference type="STRING" id="4955.A0A1G4M685"/>
<protein>
    <submittedName>
        <fullName evidence="2">LAFE_0A00716g1_1</fullName>
    </submittedName>
</protein>
<evidence type="ECO:0000259" key="1">
    <source>
        <dbReference type="SMART" id="SM01131"/>
    </source>
</evidence>
<dbReference type="PANTHER" id="PTHR12112:SF39">
    <property type="entry name" value="EG:152A3.5 PROTEIN (FBGN0003116_PN PROTEIN)"/>
    <property type="match status" value="1"/>
</dbReference>
<proteinExistence type="predicted"/>
<dbReference type="SMART" id="SM01131">
    <property type="entry name" value="DHHA2"/>
    <property type="match status" value="1"/>
</dbReference>
<organism evidence="2 3">
    <name type="scientific">Lachancea fermentati</name>
    <name type="common">Zygosaccharomyces fermentati</name>
    <dbReference type="NCBI Taxonomy" id="4955"/>
    <lineage>
        <taxon>Eukaryota</taxon>
        <taxon>Fungi</taxon>
        <taxon>Dikarya</taxon>
        <taxon>Ascomycota</taxon>
        <taxon>Saccharomycotina</taxon>
        <taxon>Saccharomycetes</taxon>
        <taxon>Saccharomycetales</taxon>
        <taxon>Saccharomycetaceae</taxon>
        <taxon>Lachancea</taxon>
    </lineage>
</organism>
<dbReference type="EMBL" id="LT598487">
    <property type="protein sequence ID" value="SCV99327.1"/>
    <property type="molecule type" value="Genomic_DNA"/>
</dbReference>
<accession>A0A1G4M685</accession>
<dbReference type="GO" id="GO:0004309">
    <property type="term" value="F:exopolyphosphatase activity"/>
    <property type="evidence" value="ECO:0007669"/>
    <property type="project" value="TreeGrafter"/>
</dbReference>
<reference evidence="2 3" key="1">
    <citation type="submission" date="2016-03" db="EMBL/GenBank/DDBJ databases">
        <authorList>
            <person name="Devillers H."/>
        </authorList>
    </citation>
    <scope>NUCLEOTIDE SEQUENCE [LARGE SCALE GENOMIC DNA]</scope>
    <source>
        <strain evidence="2">CBS 6772</strain>
    </source>
</reference>
<gene>
    <name evidence="2" type="ORF">LAFE_0A00716G</name>
</gene>
<name>A0A1G4M685_LACFM</name>
<dbReference type="InterPro" id="IPR038763">
    <property type="entry name" value="DHH_sf"/>
</dbReference>
<dbReference type="InterPro" id="IPR004097">
    <property type="entry name" value="DHHA2"/>
</dbReference>
<dbReference type="SUPFAM" id="SSF64182">
    <property type="entry name" value="DHH phosphoesterases"/>
    <property type="match status" value="1"/>
</dbReference>
<keyword evidence="3" id="KW-1185">Reference proteome</keyword>
<evidence type="ECO:0000313" key="2">
    <source>
        <dbReference type="EMBL" id="SCV99327.1"/>
    </source>
</evidence>
<dbReference type="Pfam" id="PF02833">
    <property type="entry name" value="DHHA2"/>
    <property type="match status" value="1"/>
</dbReference>
<dbReference type="GO" id="GO:0005737">
    <property type="term" value="C:cytoplasm"/>
    <property type="evidence" value="ECO:0007669"/>
    <property type="project" value="InterPro"/>
</dbReference>
<dbReference type="Proteomes" id="UP000190831">
    <property type="component" value="Chromosome A"/>
</dbReference>
<evidence type="ECO:0000313" key="3">
    <source>
        <dbReference type="Proteomes" id="UP000190831"/>
    </source>
</evidence>